<gene>
    <name evidence="1" type="ORF">SAMEA1410922_00443</name>
</gene>
<dbReference type="EMBL" id="CABFKI010000002">
    <property type="protein sequence ID" value="VTU06441.1"/>
    <property type="molecule type" value="Genomic_DNA"/>
</dbReference>
<evidence type="ECO:0000313" key="1">
    <source>
        <dbReference type="EMBL" id="VTU06441.1"/>
    </source>
</evidence>
<comment type="caution">
    <text evidence="1">The sequence shown here is derived from an EMBL/GenBank/DDBJ whole genome shotgun (WGS) entry which is preliminary data.</text>
</comment>
<organism evidence="1 2">
    <name type="scientific">Actinobacillus porcinus</name>
    <dbReference type="NCBI Taxonomy" id="51048"/>
    <lineage>
        <taxon>Bacteria</taxon>
        <taxon>Pseudomonadati</taxon>
        <taxon>Pseudomonadota</taxon>
        <taxon>Gammaproteobacteria</taxon>
        <taxon>Pasteurellales</taxon>
        <taxon>Pasteurellaceae</taxon>
        <taxon>Actinobacillus</taxon>
    </lineage>
</organism>
<reference evidence="1 2" key="1">
    <citation type="submission" date="2019-05" db="EMBL/GenBank/DDBJ databases">
        <authorList>
            <consortium name="Pathogen Informatics"/>
        </authorList>
    </citation>
    <scope>NUCLEOTIDE SEQUENCE [LARGE SCALE GENOMIC DNA]</scope>
    <source>
        <strain evidence="1 2">NM319</strain>
    </source>
</reference>
<name>A0ABY6THP4_9PAST</name>
<proteinExistence type="predicted"/>
<accession>A0ABY6THP4</accession>
<evidence type="ECO:0000313" key="2">
    <source>
        <dbReference type="Proteomes" id="UP000308167"/>
    </source>
</evidence>
<protein>
    <submittedName>
        <fullName evidence="1">Uncharacterized protein</fullName>
    </submittedName>
</protein>
<dbReference type="Proteomes" id="UP000308167">
    <property type="component" value="Unassembled WGS sequence"/>
</dbReference>
<keyword evidence="2" id="KW-1185">Reference proteome</keyword>
<sequence>MRIYFSCTEGKLHIAVEIDYRIIVALISLLCQ</sequence>